<evidence type="ECO:0000313" key="3">
    <source>
        <dbReference type="Proteomes" id="UP000886998"/>
    </source>
</evidence>
<comment type="caution">
    <text evidence="2">The sequence shown here is derived from an EMBL/GenBank/DDBJ whole genome shotgun (WGS) entry which is preliminary data.</text>
</comment>
<feature type="region of interest" description="Disordered" evidence="1">
    <location>
        <begin position="29"/>
        <end position="56"/>
    </location>
</feature>
<feature type="compositionally biased region" description="Acidic residues" evidence="1">
    <location>
        <begin position="35"/>
        <end position="45"/>
    </location>
</feature>
<feature type="compositionally biased region" description="Basic and acidic residues" evidence="1">
    <location>
        <begin position="77"/>
        <end position="86"/>
    </location>
</feature>
<dbReference type="AlphaFoldDB" id="A0A8X6MIQ6"/>
<protein>
    <submittedName>
        <fullName evidence="2">Uncharacterized protein</fullName>
    </submittedName>
</protein>
<gene>
    <name evidence="2" type="ORF">TNIN_127471</name>
</gene>
<proteinExistence type="predicted"/>
<name>A0A8X6MIQ6_9ARAC</name>
<accession>A0A8X6MIQ6</accession>
<feature type="region of interest" description="Disordered" evidence="1">
    <location>
        <begin position="73"/>
        <end position="96"/>
    </location>
</feature>
<reference evidence="2" key="1">
    <citation type="submission" date="2020-08" db="EMBL/GenBank/DDBJ databases">
        <title>Multicomponent nature underlies the extraordinary mechanical properties of spider dragline silk.</title>
        <authorList>
            <person name="Kono N."/>
            <person name="Nakamura H."/>
            <person name="Mori M."/>
            <person name="Yoshida Y."/>
            <person name="Ohtoshi R."/>
            <person name="Malay A.D."/>
            <person name="Moran D.A.P."/>
            <person name="Tomita M."/>
            <person name="Numata K."/>
            <person name="Arakawa K."/>
        </authorList>
    </citation>
    <scope>NUCLEOTIDE SEQUENCE</scope>
</reference>
<dbReference type="OrthoDB" id="123207at2759"/>
<keyword evidence="3" id="KW-1185">Reference proteome</keyword>
<evidence type="ECO:0000256" key="1">
    <source>
        <dbReference type="SAM" id="MobiDB-lite"/>
    </source>
</evidence>
<evidence type="ECO:0000313" key="2">
    <source>
        <dbReference type="EMBL" id="GFS61808.1"/>
    </source>
</evidence>
<organism evidence="2 3">
    <name type="scientific">Trichonephila inaurata madagascariensis</name>
    <dbReference type="NCBI Taxonomy" id="2747483"/>
    <lineage>
        <taxon>Eukaryota</taxon>
        <taxon>Metazoa</taxon>
        <taxon>Ecdysozoa</taxon>
        <taxon>Arthropoda</taxon>
        <taxon>Chelicerata</taxon>
        <taxon>Arachnida</taxon>
        <taxon>Araneae</taxon>
        <taxon>Araneomorphae</taxon>
        <taxon>Entelegynae</taxon>
        <taxon>Araneoidea</taxon>
        <taxon>Nephilidae</taxon>
        <taxon>Trichonephila</taxon>
        <taxon>Trichonephila inaurata</taxon>
    </lineage>
</organism>
<dbReference type="Proteomes" id="UP000886998">
    <property type="component" value="Unassembled WGS sequence"/>
</dbReference>
<dbReference type="EMBL" id="BMAV01027725">
    <property type="protein sequence ID" value="GFS61808.1"/>
    <property type="molecule type" value="Genomic_DNA"/>
</dbReference>
<sequence>MTELYYDNYFNGEHSRGQRILALVPKLHAPSDASDQSDPECELDDNSTHYSSSTEPFLGSIADLNISIYEPDSEDEQNARVSHDVTDEPDINLNSSVNSVPLTPILQEIDAGNFENVPSTLSAIASFPTTPVPRDLKRQIYHLLKERRRRKGFN</sequence>